<accession>A0ABV1ANW0</accession>
<comment type="caution">
    <text evidence="2">The sequence shown here is derived from an EMBL/GenBank/DDBJ whole genome shotgun (WGS) entry which is preliminary data.</text>
</comment>
<keyword evidence="1" id="KW-0472">Membrane</keyword>
<keyword evidence="3" id="KW-1185">Reference proteome</keyword>
<name>A0ABV1ANW0_9FIRM</name>
<proteinExistence type="predicted"/>
<keyword evidence="1" id="KW-0812">Transmembrane</keyword>
<evidence type="ECO:0000313" key="3">
    <source>
        <dbReference type="Proteomes" id="UP001446032"/>
    </source>
</evidence>
<feature type="transmembrane region" description="Helical" evidence="1">
    <location>
        <begin position="89"/>
        <end position="109"/>
    </location>
</feature>
<dbReference type="InterPro" id="IPR010690">
    <property type="entry name" value="YqfD"/>
</dbReference>
<dbReference type="Pfam" id="PF06898">
    <property type="entry name" value="YqfD"/>
    <property type="match status" value="1"/>
</dbReference>
<dbReference type="EMBL" id="JBBMEI010000079">
    <property type="protein sequence ID" value="MEQ2359884.1"/>
    <property type="molecule type" value="Genomic_DNA"/>
</dbReference>
<dbReference type="RefSeq" id="WP_227222735.1">
    <property type="nucleotide sequence ID" value="NZ_JBBMEI010000079.1"/>
</dbReference>
<protein>
    <submittedName>
        <fullName evidence="2">Sporulation protein YqfD</fullName>
    </submittedName>
</protein>
<sequence>MEKLICFWKGCIKIQVRGEQTERFLNLCRGRKICIRNLCCHPDGALTGILAVKDFFLLGPLCRKTGVRIHIVEKHGLPFFFYRSKKRKAFFLGILLCIGLLIFLSGHIWNIRIEGNRQCSTGEILEFLADQGITHGISRKKINCSEIAAAVREKYPEITWVSAKLEGTRLTLEVQEGIFTGDDMPKEQTASSLAAEKDGTIVKMVTRAGVPLLYPGDTCKKGDILVSGVLELKNDSQEVYQYQYVKADADVYIQYKLAYYHEVPMEYQEEVFAGTEKKGGCVRLGNWIFTFGGKKENGWQQSVEYHPWQVTENFFLPASYGKIVRKEYRKTAKKRTEKEAKIVSWEILQAYEKKLMEKGLQISANNVKIEVDHKTCISKGSLEIIEKTGREVPVEIQEQPEERTTEND</sequence>
<organism evidence="2 3">
    <name type="scientific">Blautia intestinihominis</name>
    <dbReference type="NCBI Taxonomy" id="3133152"/>
    <lineage>
        <taxon>Bacteria</taxon>
        <taxon>Bacillati</taxon>
        <taxon>Bacillota</taxon>
        <taxon>Clostridia</taxon>
        <taxon>Lachnospirales</taxon>
        <taxon>Lachnospiraceae</taxon>
        <taxon>Blautia</taxon>
    </lineage>
</organism>
<reference evidence="2 3" key="1">
    <citation type="submission" date="2024-03" db="EMBL/GenBank/DDBJ databases">
        <title>Human intestinal bacterial collection.</title>
        <authorList>
            <person name="Pauvert C."/>
            <person name="Hitch T.C.A."/>
            <person name="Clavel T."/>
        </authorList>
    </citation>
    <scope>NUCLEOTIDE SEQUENCE [LARGE SCALE GENOMIC DNA]</scope>
    <source>
        <strain evidence="2 3">CLA-AA-H95</strain>
    </source>
</reference>
<evidence type="ECO:0000313" key="2">
    <source>
        <dbReference type="EMBL" id="MEQ2359884.1"/>
    </source>
</evidence>
<gene>
    <name evidence="2" type="ORF">WMO75_16450</name>
</gene>
<keyword evidence="1" id="KW-1133">Transmembrane helix</keyword>
<evidence type="ECO:0000256" key="1">
    <source>
        <dbReference type="SAM" id="Phobius"/>
    </source>
</evidence>
<dbReference type="Proteomes" id="UP001446032">
    <property type="component" value="Unassembled WGS sequence"/>
</dbReference>